<name>A0A1H7WID9_9GAMM</name>
<dbReference type="STRING" id="650850.SAMN04488129_1342"/>
<dbReference type="AlphaFoldDB" id="A0A1H7WID9"/>
<sequence>MTSTKMWIPTQWQSEEAAAARMVALVQAWALPVVVPVGVPMVAMMHFSVEVAVPVAQAQVLTLPGLEQVAWVDPLAVVVTLGP</sequence>
<dbReference type="Proteomes" id="UP000198807">
    <property type="component" value="Unassembled WGS sequence"/>
</dbReference>
<reference evidence="2" key="1">
    <citation type="submission" date="2016-10" db="EMBL/GenBank/DDBJ databases">
        <authorList>
            <person name="Varghese N."/>
            <person name="Submissions S."/>
        </authorList>
    </citation>
    <scope>NUCLEOTIDE SEQUENCE [LARGE SCALE GENOMIC DNA]</scope>
    <source>
        <strain evidence="2">CGMCC 1.9150</strain>
    </source>
</reference>
<dbReference type="RefSeq" id="WP_139195550.1">
    <property type="nucleotide sequence ID" value="NZ_FOBC01000034.1"/>
</dbReference>
<keyword evidence="2" id="KW-1185">Reference proteome</keyword>
<organism evidence="1 2">
    <name type="scientific">Halomonas daqiaonensis</name>
    <dbReference type="NCBI Taxonomy" id="650850"/>
    <lineage>
        <taxon>Bacteria</taxon>
        <taxon>Pseudomonadati</taxon>
        <taxon>Pseudomonadota</taxon>
        <taxon>Gammaproteobacteria</taxon>
        <taxon>Oceanospirillales</taxon>
        <taxon>Halomonadaceae</taxon>
        <taxon>Halomonas</taxon>
    </lineage>
</organism>
<accession>A0A1H7WID9</accession>
<dbReference type="EMBL" id="FOBC01000034">
    <property type="protein sequence ID" value="SEM21263.1"/>
    <property type="molecule type" value="Genomic_DNA"/>
</dbReference>
<proteinExistence type="predicted"/>
<evidence type="ECO:0000313" key="2">
    <source>
        <dbReference type="Proteomes" id="UP000198807"/>
    </source>
</evidence>
<protein>
    <submittedName>
        <fullName evidence="1">Uncharacterized protein</fullName>
    </submittedName>
</protein>
<gene>
    <name evidence="1" type="ORF">SAMN04488129_1342</name>
</gene>
<evidence type="ECO:0000313" key="1">
    <source>
        <dbReference type="EMBL" id="SEM21263.1"/>
    </source>
</evidence>